<evidence type="ECO:0000313" key="4">
    <source>
        <dbReference type="Proteomes" id="UP000023435"/>
    </source>
</evidence>
<dbReference type="Proteomes" id="UP000023435">
    <property type="component" value="Unassembled WGS sequence"/>
</dbReference>
<dbReference type="RefSeq" id="WP_051547462.1">
    <property type="nucleotide sequence ID" value="NZ_JAJA02000001.1"/>
</dbReference>
<protein>
    <submittedName>
        <fullName evidence="3">Uncharacterized protein</fullName>
    </submittedName>
</protein>
<evidence type="ECO:0000313" key="3">
    <source>
        <dbReference type="EMBL" id="KWS02597.1"/>
    </source>
</evidence>
<evidence type="ECO:0000256" key="2">
    <source>
        <dbReference type="SAM" id="SignalP"/>
    </source>
</evidence>
<organism evidence="3 4">
    <name type="scientific">Lysobacter capsici AZ78</name>
    <dbReference type="NCBI Taxonomy" id="1444315"/>
    <lineage>
        <taxon>Bacteria</taxon>
        <taxon>Pseudomonadati</taxon>
        <taxon>Pseudomonadota</taxon>
        <taxon>Gammaproteobacteria</taxon>
        <taxon>Lysobacterales</taxon>
        <taxon>Lysobacteraceae</taxon>
        <taxon>Lysobacter</taxon>
    </lineage>
</organism>
<dbReference type="OrthoDB" id="8392384at2"/>
<evidence type="ECO:0000256" key="1">
    <source>
        <dbReference type="ARBA" id="ARBA00022729"/>
    </source>
</evidence>
<name>A0A108U4V8_9GAMM</name>
<dbReference type="SUPFAM" id="SSF50494">
    <property type="entry name" value="Trypsin-like serine proteases"/>
    <property type="match status" value="1"/>
</dbReference>
<dbReference type="InterPro" id="IPR009003">
    <property type="entry name" value="Peptidase_S1_PA"/>
</dbReference>
<dbReference type="PANTHER" id="PTHR15462:SF8">
    <property type="entry name" value="SERINE PROTEASE"/>
    <property type="match status" value="1"/>
</dbReference>
<reference evidence="3 4" key="1">
    <citation type="journal article" date="2014" name="Genome Announc.">
        <title>Draft Genome Sequence of Lysobacter capsici AZ78, a Bacterium Antagonistic to Plant-Pathogenic Oomycetes.</title>
        <authorList>
            <person name="Puopolo G."/>
            <person name="Sonego P."/>
            <person name="Engelen K."/>
            <person name="Pertot I."/>
        </authorList>
    </citation>
    <scope>NUCLEOTIDE SEQUENCE [LARGE SCALE GENOMIC DNA]</scope>
    <source>
        <strain evidence="3 4">AZ78</strain>
    </source>
</reference>
<comment type="caution">
    <text evidence="3">The sequence shown here is derived from an EMBL/GenBank/DDBJ whole genome shotgun (WGS) entry which is preliminary data.</text>
</comment>
<dbReference type="EMBL" id="JAJA02000001">
    <property type="protein sequence ID" value="KWS02597.1"/>
    <property type="molecule type" value="Genomic_DNA"/>
</dbReference>
<feature type="chain" id="PRO_5007131512" evidence="2">
    <location>
        <begin position="32"/>
        <end position="387"/>
    </location>
</feature>
<accession>A0A108U4V8</accession>
<sequence>MKSHRINPPCRLSRKLALLSGIALLSSAALAMAGEKVIRTAYGDVASIDAPKSQQLNAKNAQAHPFATARQRAAAKPVIWVDRDSKAGPAASAELTDKLVRTAGSAPGGDAPAFGNYLARTHFRATWDKLDALDARQGAAPDVSISQEKDGAHYGYTRTLGNYYTTQWKAAPWNKIGKLYFTKPDGSGSYCTAQVSSGTAVLTTAAHCVYTFGSGWNSNFLFVPAERYGEAPYGKFGWSTARVPTNWINQGTRRWDVAVIKLTGEQVSGIPVTSYVGWLGRAWNQPYSLFTYSHGYASNLSTQYTNICAGQTYDSVSEGTNVVVQGCDMTYGASGGAWLINYTPNSSAGNQVNSVVSGPHIGAFGTAWVGARFNDDNIVALCTAIGC</sequence>
<keyword evidence="1 2" id="KW-0732">Signal</keyword>
<dbReference type="Gene3D" id="2.40.10.10">
    <property type="entry name" value="Trypsin-like serine proteases"/>
    <property type="match status" value="2"/>
</dbReference>
<feature type="signal peptide" evidence="2">
    <location>
        <begin position="1"/>
        <end position="31"/>
    </location>
</feature>
<dbReference type="PANTHER" id="PTHR15462">
    <property type="entry name" value="SERINE PROTEASE"/>
    <property type="match status" value="1"/>
</dbReference>
<proteinExistence type="predicted"/>
<dbReference type="InterPro" id="IPR043504">
    <property type="entry name" value="Peptidase_S1_PA_chymotrypsin"/>
</dbReference>
<keyword evidence="4" id="KW-1185">Reference proteome</keyword>
<dbReference type="AlphaFoldDB" id="A0A108U4V8"/>
<dbReference type="GeneID" id="97903820"/>
<dbReference type="InterPro" id="IPR050966">
    <property type="entry name" value="Glutamyl_endopeptidase"/>
</dbReference>
<gene>
    <name evidence="3" type="ORF">AZ78_0141</name>
</gene>